<protein>
    <submittedName>
        <fullName evidence="1">Uncharacterized protein</fullName>
    </submittedName>
</protein>
<evidence type="ECO:0000313" key="2">
    <source>
        <dbReference type="Proteomes" id="UP001202328"/>
    </source>
</evidence>
<reference evidence="1" key="1">
    <citation type="submission" date="2022-04" db="EMBL/GenBank/DDBJ databases">
        <title>A functionally conserved STORR gene fusion in Papaver species that diverged 16.8 million years ago.</title>
        <authorList>
            <person name="Catania T."/>
        </authorList>
    </citation>
    <scope>NUCLEOTIDE SEQUENCE</scope>
    <source>
        <strain evidence="1">S-188037</strain>
    </source>
</reference>
<dbReference type="EMBL" id="JAJJMB010003726">
    <property type="protein sequence ID" value="KAI3945795.1"/>
    <property type="molecule type" value="Genomic_DNA"/>
</dbReference>
<dbReference type="Proteomes" id="UP001202328">
    <property type="component" value="Unassembled WGS sequence"/>
</dbReference>
<evidence type="ECO:0000313" key="1">
    <source>
        <dbReference type="EMBL" id="KAI3945795.1"/>
    </source>
</evidence>
<keyword evidence="2" id="KW-1185">Reference proteome</keyword>
<accession>A0AAD4T7S6</accession>
<name>A0AAD4T7S6_9MAGN</name>
<comment type="caution">
    <text evidence="1">The sequence shown here is derived from an EMBL/GenBank/DDBJ whole genome shotgun (WGS) entry which is preliminary data.</text>
</comment>
<organism evidence="1 2">
    <name type="scientific">Papaver atlanticum</name>
    <dbReference type="NCBI Taxonomy" id="357466"/>
    <lineage>
        <taxon>Eukaryota</taxon>
        <taxon>Viridiplantae</taxon>
        <taxon>Streptophyta</taxon>
        <taxon>Embryophyta</taxon>
        <taxon>Tracheophyta</taxon>
        <taxon>Spermatophyta</taxon>
        <taxon>Magnoliopsida</taxon>
        <taxon>Ranunculales</taxon>
        <taxon>Papaveraceae</taxon>
        <taxon>Papaveroideae</taxon>
        <taxon>Papaver</taxon>
    </lineage>
</organism>
<dbReference type="AlphaFoldDB" id="A0AAD4T7S6"/>
<sequence length="90" mass="10349">MVLNADDLSRQWKEDSRGIDLDAIMQSYCDGYDDYAGEFFYSDDEDEMSMMSVETKKESDISGTRMDTQSNFYQHIGGNNLNLSLVHMIL</sequence>
<proteinExistence type="predicted"/>
<gene>
    <name evidence="1" type="ORF">MKW98_023069</name>
</gene>